<dbReference type="PANTHER" id="PTHR10791">
    <property type="entry name" value="RAG1-ACTIVATING PROTEIN 1"/>
    <property type="match status" value="1"/>
</dbReference>
<comment type="caution">
    <text evidence="10">The sequence shown here is derived from an EMBL/GenBank/DDBJ whole genome shotgun (WGS) entry which is preliminary data.</text>
</comment>
<keyword evidence="8 9" id="KW-0472">Membrane</keyword>
<comment type="similarity">
    <text evidence="2 9">Belongs to the SWEET sugar transporter family.</text>
</comment>
<dbReference type="OMA" id="TFVTIWK"/>
<evidence type="ECO:0000256" key="1">
    <source>
        <dbReference type="ARBA" id="ARBA00004127"/>
    </source>
</evidence>
<keyword evidence="3 9" id="KW-0813">Transport</keyword>
<dbReference type="SMR" id="A0A1U8G2S6"/>
<feature type="transmembrane region" description="Helical" evidence="9">
    <location>
        <begin position="12"/>
        <end position="34"/>
    </location>
</feature>
<evidence type="ECO:0000256" key="3">
    <source>
        <dbReference type="ARBA" id="ARBA00022448"/>
    </source>
</evidence>
<feature type="transmembrane region" description="Helical" evidence="9">
    <location>
        <begin position="103"/>
        <end position="124"/>
    </location>
</feature>
<reference evidence="10 11" key="2">
    <citation type="journal article" date="2017" name="Genome Biol.">
        <title>New reference genome sequences of hot pepper reveal the massive evolution of plant disease-resistance genes by retroduplication.</title>
        <authorList>
            <person name="Kim S."/>
            <person name="Park J."/>
            <person name="Yeom S.I."/>
            <person name="Kim Y.M."/>
            <person name="Seo E."/>
            <person name="Kim K.T."/>
            <person name="Kim M.S."/>
            <person name="Lee J.M."/>
            <person name="Cheong K."/>
            <person name="Shin H.S."/>
            <person name="Kim S.B."/>
            <person name="Han K."/>
            <person name="Lee J."/>
            <person name="Park M."/>
            <person name="Lee H.A."/>
            <person name="Lee H.Y."/>
            <person name="Lee Y."/>
            <person name="Oh S."/>
            <person name="Lee J.H."/>
            <person name="Choi E."/>
            <person name="Choi E."/>
            <person name="Lee S.E."/>
            <person name="Jeon J."/>
            <person name="Kim H."/>
            <person name="Choi G."/>
            <person name="Song H."/>
            <person name="Lee J."/>
            <person name="Lee S.C."/>
            <person name="Kwon J.K."/>
            <person name="Lee H.Y."/>
            <person name="Koo N."/>
            <person name="Hong Y."/>
            <person name="Kim R.W."/>
            <person name="Kang W.H."/>
            <person name="Huh J.H."/>
            <person name="Kang B.C."/>
            <person name="Yang T.J."/>
            <person name="Lee Y.H."/>
            <person name="Bennetzen J.L."/>
            <person name="Choi D."/>
        </authorList>
    </citation>
    <scope>NUCLEOTIDE SEQUENCE [LARGE SCALE GENOMIC DNA]</scope>
    <source>
        <strain evidence="11">cv. CM334</strain>
    </source>
</reference>
<evidence type="ECO:0000256" key="6">
    <source>
        <dbReference type="ARBA" id="ARBA00022737"/>
    </source>
</evidence>
<feature type="transmembrane region" description="Helical" evidence="9">
    <location>
        <begin position="136"/>
        <end position="155"/>
    </location>
</feature>
<dbReference type="GO" id="GO:0005886">
    <property type="term" value="C:plasma membrane"/>
    <property type="evidence" value="ECO:0007669"/>
    <property type="project" value="UniProtKB-SubCell"/>
</dbReference>
<dbReference type="Pfam" id="PF03083">
    <property type="entry name" value="MtN3_slv"/>
    <property type="match status" value="2"/>
</dbReference>
<keyword evidence="11" id="KW-1185">Reference proteome</keyword>
<evidence type="ECO:0000256" key="2">
    <source>
        <dbReference type="ARBA" id="ARBA00007809"/>
    </source>
</evidence>
<dbReference type="InterPro" id="IPR004316">
    <property type="entry name" value="SWEET_rpt"/>
</dbReference>
<dbReference type="EMBL" id="AYRZ02000001">
    <property type="protein sequence ID" value="PHT92197.1"/>
    <property type="molecule type" value="Genomic_DNA"/>
</dbReference>
<dbReference type="STRING" id="4072.A0A1U8G2S6"/>
<comment type="function">
    <text evidence="9">Mediates both low-affinity uptake and efflux of sugar across the membrane.</text>
</comment>
<dbReference type="PANTHER" id="PTHR10791:SF195">
    <property type="entry name" value="BIDIRECTIONAL SUGAR TRANSPORTER SWEET"/>
    <property type="match status" value="1"/>
</dbReference>
<gene>
    <name evidence="10" type="ORF">T459_00079</name>
</gene>
<dbReference type="GO" id="GO:0016020">
    <property type="term" value="C:membrane"/>
    <property type="evidence" value="ECO:0000318"/>
    <property type="project" value="GO_Central"/>
</dbReference>
<evidence type="ECO:0000256" key="9">
    <source>
        <dbReference type="RuleBase" id="RU910715"/>
    </source>
</evidence>
<name>A0A1U8G2S6_CAPAN</name>
<dbReference type="AlphaFoldDB" id="A0A1U8G2S6"/>
<feature type="transmembrane region" description="Helical" evidence="9">
    <location>
        <begin position="167"/>
        <end position="189"/>
    </location>
</feature>
<feature type="transmembrane region" description="Helical" evidence="9">
    <location>
        <begin position="46"/>
        <end position="64"/>
    </location>
</feature>
<sequence>MVFGKEAARFGVGVIGNIIALVLFLSPLMTFVRIWKSKSVEQFSPIPYLATFVNCALWVLYGLPMVQPHSILVITINGTGLGIEIVYLMLFFLYSDRKQRIKVILIVVVEIIFVAVLAFCVLTFVHKDEIKKRAAIVGSICMVGNILMYASPLSVMKLVIKTKSVEYMPFFLSLFSFLNGVSWTAYALIRFDAYILAPNSMGTALGLAQLLIYAAYYKSTKRQIAEREAKGEVVMAEKSVSGRVAQKPNNDSRV</sequence>
<dbReference type="GO" id="GO:0012505">
    <property type="term" value="C:endomembrane system"/>
    <property type="evidence" value="ECO:0007669"/>
    <property type="project" value="UniProtKB-SubCell"/>
</dbReference>
<keyword evidence="5 9" id="KW-0812">Transmembrane</keyword>
<evidence type="ECO:0000256" key="8">
    <source>
        <dbReference type="ARBA" id="ARBA00023136"/>
    </source>
</evidence>
<evidence type="ECO:0000256" key="4">
    <source>
        <dbReference type="ARBA" id="ARBA00022597"/>
    </source>
</evidence>
<dbReference type="GO" id="GO:0051260">
    <property type="term" value="P:protein homooligomerization"/>
    <property type="evidence" value="ECO:0007669"/>
    <property type="project" value="UniProtKB-ARBA"/>
</dbReference>
<proteinExistence type="inferred from homology"/>
<feature type="transmembrane region" description="Helical" evidence="9">
    <location>
        <begin position="195"/>
        <end position="217"/>
    </location>
</feature>
<dbReference type="InterPro" id="IPR047664">
    <property type="entry name" value="SWEET"/>
</dbReference>
<dbReference type="Gene3D" id="1.20.1280.290">
    <property type="match status" value="2"/>
</dbReference>
<keyword evidence="4 9" id="KW-0762">Sugar transport</keyword>
<evidence type="ECO:0000256" key="5">
    <source>
        <dbReference type="ARBA" id="ARBA00022692"/>
    </source>
</evidence>
<keyword evidence="7 9" id="KW-1133">Transmembrane helix</keyword>
<dbReference type="GO" id="GO:0008643">
    <property type="term" value="P:carbohydrate transport"/>
    <property type="evidence" value="ECO:0000318"/>
    <property type="project" value="GO_Central"/>
</dbReference>
<feature type="transmembrane region" description="Helical" evidence="9">
    <location>
        <begin position="70"/>
        <end position="94"/>
    </location>
</feature>
<dbReference type="GO" id="GO:0051119">
    <property type="term" value="F:sugar transmembrane transporter activity"/>
    <property type="evidence" value="ECO:0000318"/>
    <property type="project" value="GO_Central"/>
</dbReference>
<dbReference type="OrthoDB" id="409725at2759"/>
<dbReference type="Proteomes" id="UP000222542">
    <property type="component" value="Unassembled WGS sequence"/>
</dbReference>
<evidence type="ECO:0000313" key="10">
    <source>
        <dbReference type="EMBL" id="PHT92197.1"/>
    </source>
</evidence>
<dbReference type="FunFam" id="1.20.1280.290:FF:000002">
    <property type="entry name" value="Bidirectional sugar transporter SWEET"/>
    <property type="match status" value="1"/>
</dbReference>
<dbReference type="KEGG" id="cann:107863962"/>
<dbReference type="FunFam" id="1.20.1280.290:FF:000001">
    <property type="entry name" value="Bidirectional sugar transporter SWEET"/>
    <property type="match status" value="1"/>
</dbReference>
<evidence type="ECO:0000256" key="7">
    <source>
        <dbReference type="ARBA" id="ARBA00022989"/>
    </source>
</evidence>
<evidence type="ECO:0000313" key="11">
    <source>
        <dbReference type="Proteomes" id="UP000222542"/>
    </source>
</evidence>
<reference evidence="10 11" key="1">
    <citation type="journal article" date="2014" name="Nat. Genet.">
        <title>Genome sequence of the hot pepper provides insights into the evolution of pungency in Capsicum species.</title>
        <authorList>
            <person name="Kim S."/>
            <person name="Park M."/>
            <person name="Yeom S.I."/>
            <person name="Kim Y.M."/>
            <person name="Lee J.M."/>
            <person name="Lee H.A."/>
            <person name="Seo E."/>
            <person name="Choi J."/>
            <person name="Cheong K."/>
            <person name="Kim K.T."/>
            <person name="Jung K."/>
            <person name="Lee G.W."/>
            <person name="Oh S.K."/>
            <person name="Bae C."/>
            <person name="Kim S.B."/>
            <person name="Lee H.Y."/>
            <person name="Kim S.Y."/>
            <person name="Kim M.S."/>
            <person name="Kang B.C."/>
            <person name="Jo Y.D."/>
            <person name="Yang H.B."/>
            <person name="Jeong H.J."/>
            <person name="Kang W.H."/>
            <person name="Kwon J.K."/>
            <person name="Shin C."/>
            <person name="Lim J.Y."/>
            <person name="Park J.H."/>
            <person name="Huh J.H."/>
            <person name="Kim J.S."/>
            <person name="Kim B.D."/>
            <person name="Cohen O."/>
            <person name="Paran I."/>
            <person name="Suh M.C."/>
            <person name="Lee S.B."/>
            <person name="Kim Y.K."/>
            <person name="Shin Y."/>
            <person name="Noh S.J."/>
            <person name="Park J."/>
            <person name="Seo Y.S."/>
            <person name="Kwon S.Y."/>
            <person name="Kim H.A."/>
            <person name="Park J.M."/>
            <person name="Kim H.J."/>
            <person name="Choi S.B."/>
            <person name="Bosland P.W."/>
            <person name="Reeves G."/>
            <person name="Jo S.H."/>
            <person name="Lee B.W."/>
            <person name="Cho H.T."/>
            <person name="Choi H.S."/>
            <person name="Lee M.S."/>
            <person name="Yu Y."/>
            <person name="Do Choi Y."/>
            <person name="Park B.S."/>
            <person name="van Deynze A."/>
            <person name="Ashrafi H."/>
            <person name="Hill T."/>
            <person name="Kim W.T."/>
            <person name="Pai H.S."/>
            <person name="Ahn H.K."/>
            <person name="Yeam I."/>
            <person name="Giovannoni J.J."/>
            <person name="Rose J.K."/>
            <person name="Sorensen I."/>
            <person name="Lee S.J."/>
            <person name="Kim R.W."/>
            <person name="Choi I.Y."/>
            <person name="Choi B.S."/>
            <person name="Lim J.S."/>
            <person name="Lee Y.H."/>
            <person name="Choi D."/>
        </authorList>
    </citation>
    <scope>NUCLEOTIDE SEQUENCE [LARGE SCALE GENOMIC DNA]</scope>
    <source>
        <strain evidence="11">cv. CM334</strain>
    </source>
</reference>
<comment type="subcellular location">
    <subcellularLocation>
        <location evidence="9">Cell membrane</location>
        <topology evidence="9">Multi-pass membrane protein</topology>
    </subcellularLocation>
    <subcellularLocation>
        <location evidence="1">Endomembrane system</location>
        <topology evidence="1">Multi-pass membrane protein</topology>
    </subcellularLocation>
</comment>
<dbReference type="Gramene" id="PHT92197">
    <property type="protein sequence ID" value="PHT92197"/>
    <property type="gene ID" value="T459_00079"/>
</dbReference>
<protein>
    <recommendedName>
        <fullName evidence="9">Bidirectional sugar transporter SWEET</fullName>
    </recommendedName>
</protein>
<keyword evidence="6" id="KW-0677">Repeat</keyword>
<accession>A0A1U8G2S6</accession>
<organism evidence="10 11">
    <name type="scientific">Capsicum annuum</name>
    <name type="common">Capsicum pepper</name>
    <dbReference type="NCBI Taxonomy" id="4072"/>
    <lineage>
        <taxon>Eukaryota</taxon>
        <taxon>Viridiplantae</taxon>
        <taxon>Streptophyta</taxon>
        <taxon>Embryophyta</taxon>
        <taxon>Tracheophyta</taxon>
        <taxon>Spermatophyta</taxon>
        <taxon>Magnoliopsida</taxon>
        <taxon>eudicotyledons</taxon>
        <taxon>Gunneridae</taxon>
        <taxon>Pentapetalae</taxon>
        <taxon>asterids</taxon>
        <taxon>lamiids</taxon>
        <taxon>Solanales</taxon>
        <taxon>Solanaceae</taxon>
        <taxon>Solanoideae</taxon>
        <taxon>Capsiceae</taxon>
        <taxon>Capsicum</taxon>
    </lineage>
</organism>